<sequence length="201" mass="23190">MQDKDITDVADLQSVLREMLKSGVEKLLEAELDDELGYERYDRQSEKTNYRNGKSTKRVKTDLGEIDLEIPRDRNGEFDPQIVPKHSSDISAIEDKVISMYGKGMSQRDISEHIEDLYGVPLSAQSISRMTDKIIPHVEEWQHRPLEIEYPFVFMDAIHYKVKQNNRIVSKAAYVVVGINLDGMKDVLGIWIGENETSKFW</sequence>
<dbReference type="NCBIfam" id="NF033543">
    <property type="entry name" value="transpos_IS256"/>
    <property type="match status" value="1"/>
</dbReference>
<comment type="caution">
    <text evidence="4">The sequence shown here is derived from an EMBL/GenBank/DDBJ whole genome shotgun (WGS) entry which is preliminary data.</text>
</comment>
<proteinExistence type="predicted"/>
<gene>
    <name evidence="4" type="ORF">ADUPG1_001577</name>
</gene>
<dbReference type="Proteomes" id="UP001057375">
    <property type="component" value="Unassembled WGS sequence"/>
</dbReference>
<organism evidence="4 5">
    <name type="scientific">Aduncisulcus paluster</name>
    <dbReference type="NCBI Taxonomy" id="2918883"/>
    <lineage>
        <taxon>Eukaryota</taxon>
        <taxon>Metamonada</taxon>
        <taxon>Carpediemonas-like organisms</taxon>
        <taxon>Aduncisulcus</taxon>
    </lineage>
</organism>
<dbReference type="Pfam" id="PF00872">
    <property type="entry name" value="Transposase_mut"/>
    <property type="match status" value="1"/>
</dbReference>
<dbReference type="EMBL" id="BQXS01001407">
    <property type="protein sequence ID" value="GKT30585.1"/>
    <property type="molecule type" value="Genomic_DNA"/>
</dbReference>
<keyword evidence="2" id="KW-0238">DNA-binding</keyword>
<evidence type="ECO:0000256" key="1">
    <source>
        <dbReference type="ARBA" id="ARBA00022578"/>
    </source>
</evidence>
<protein>
    <submittedName>
        <fullName evidence="4">Transposase, mutator type like protein</fullName>
    </submittedName>
</protein>
<evidence type="ECO:0000256" key="3">
    <source>
        <dbReference type="ARBA" id="ARBA00023172"/>
    </source>
</evidence>
<reference evidence="4" key="1">
    <citation type="submission" date="2022-03" db="EMBL/GenBank/DDBJ databases">
        <title>Draft genome sequence of Aduncisulcus paluster, a free-living microaerophilic Fornicata.</title>
        <authorList>
            <person name="Yuyama I."/>
            <person name="Kume K."/>
            <person name="Tamura T."/>
            <person name="Inagaki Y."/>
            <person name="Hashimoto T."/>
        </authorList>
    </citation>
    <scope>NUCLEOTIDE SEQUENCE</scope>
    <source>
        <strain evidence="4">NY0171</strain>
    </source>
</reference>
<evidence type="ECO:0000313" key="4">
    <source>
        <dbReference type="EMBL" id="GKT30585.1"/>
    </source>
</evidence>
<dbReference type="InterPro" id="IPR001207">
    <property type="entry name" value="Transposase_mutator"/>
</dbReference>
<name>A0ABQ5KDF0_9EUKA</name>
<evidence type="ECO:0000256" key="2">
    <source>
        <dbReference type="ARBA" id="ARBA00023125"/>
    </source>
</evidence>
<feature type="non-terminal residue" evidence="4">
    <location>
        <position position="201"/>
    </location>
</feature>
<keyword evidence="1" id="KW-0815">Transposition</keyword>
<keyword evidence="5" id="KW-1185">Reference proteome</keyword>
<evidence type="ECO:0000313" key="5">
    <source>
        <dbReference type="Proteomes" id="UP001057375"/>
    </source>
</evidence>
<dbReference type="PANTHER" id="PTHR33217:SF8">
    <property type="entry name" value="MUTATOR FAMILY TRANSPOSASE"/>
    <property type="match status" value="1"/>
</dbReference>
<accession>A0ABQ5KDF0</accession>
<dbReference type="PANTHER" id="PTHR33217">
    <property type="entry name" value="TRANSPOSASE FOR INSERTION SEQUENCE ELEMENT IS1081"/>
    <property type="match status" value="1"/>
</dbReference>
<keyword evidence="3" id="KW-0233">DNA recombination</keyword>